<evidence type="ECO:0000256" key="5">
    <source>
        <dbReference type="SAM" id="Phobius"/>
    </source>
</evidence>
<dbReference type="InterPro" id="IPR011701">
    <property type="entry name" value="MFS"/>
</dbReference>
<feature type="transmembrane region" description="Helical" evidence="5">
    <location>
        <begin position="411"/>
        <end position="431"/>
    </location>
</feature>
<dbReference type="PANTHER" id="PTHR23501:SF197">
    <property type="entry name" value="COMD"/>
    <property type="match status" value="1"/>
</dbReference>
<dbReference type="InterPro" id="IPR020846">
    <property type="entry name" value="MFS_dom"/>
</dbReference>
<evidence type="ECO:0000256" key="1">
    <source>
        <dbReference type="ARBA" id="ARBA00004651"/>
    </source>
</evidence>
<evidence type="ECO:0000313" key="7">
    <source>
        <dbReference type="EMBL" id="WCE46419.1"/>
    </source>
</evidence>
<dbReference type="PANTHER" id="PTHR23501">
    <property type="entry name" value="MAJOR FACILITATOR SUPERFAMILY"/>
    <property type="match status" value="1"/>
</dbReference>
<dbReference type="EMBL" id="CP116394">
    <property type="protein sequence ID" value="WCE46419.1"/>
    <property type="molecule type" value="Genomic_DNA"/>
</dbReference>
<keyword evidence="3 5" id="KW-1133">Transmembrane helix</keyword>
<dbReference type="Pfam" id="PF07690">
    <property type="entry name" value="MFS_1"/>
    <property type="match status" value="1"/>
</dbReference>
<gene>
    <name evidence="7" type="ORF">PIG85_01885</name>
</gene>
<feature type="transmembrane region" description="Helical" evidence="5">
    <location>
        <begin position="84"/>
        <end position="103"/>
    </location>
</feature>
<keyword evidence="4 5" id="KW-0472">Membrane</keyword>
<reference evidence="7" key="1">
    <citation type="submission" date="2023-01" db="EMBL/GenBank/DDBJ databases">
        <title>Comparative Genomic Analysis of the Clinically-Derived Winkia Strain NY0527 Provides Evidence into the Taxonomic Reassignment of Winkia neuii and Characterizes Their Virulence Traits.</title>
        <authorList>
            <person name="Cai X."/>
            <person name="Peng Y."/>
            <person name="Li M."/>
            <person name="Qiu Y."/>
            <person name="Wang Y."/>
            <person name="Xu L."/>
            <person name="Hou Q."/>
        </authorList>
    </citation>
    <scope>NUCLEOTIDE SEQUENCE</scope>
    <source>
        <strain evidence="7">NY0527</strain>
    </source>
</reference>
<feature type="transmembrane region" description="Helical" evidence="5">
    <location>
        <begin position="230"/>
        <end position="255"/>
    </location>
</feature>
<evidence type="ECO:0000259" key="6">
    <source>
        <dbReference type="PROSITE" id="PS50850"/>
    </source>
</evidence>
<feature type="transmembrane region" description="Helical" evidence="5">
    <location>
        <begin position="308"/>
        <end position="329"/>
    </location>
</feature>
<feature type="domain" description="Major facilitator superfamily (MFS) profile" evidence="6">
    <location>
        <begin position="18"/>
        <end position="501"/>
    </location>
</feature>
<keyword evidence="2 5" id="KW-0812">Transmembrane</keyword>
<evidence type="ECO:0000256" key="3">
    <source>
        <dbReference type="ARBA" id="ARBA00022989"/>
    </source>
</evidence>
<feature type="transmembrane region" description="Helical" evidence="5">
    <location>
        <begin position="145"/>
        <end position="168"/>
    </location>
</feature>
<dbReference type="Gene3D" id="1.20.1720.10">
    <property type="entry name" value="Multidrug resistance protein D"/>
    <property type="match status" value="1"/>
</dbReference>
<feature type="transmembrane region" description="Helical" evidence="5">
    <location>
        <begin position="366"/>
        <end position="390"/>
    </location>
</feature>
<dbReference type="AlphaFoldDB" id="A0AB38XQH1"/>
<dbReference type="SUPFAM" id="SSF103473">
    <property type="entry name" value="MFS general substrate transporter"/>
    <property type="match status" value="1"/>
</dbReference>
<dbReference type="PROSITE" id="PS50850">
    <property type="entry name" value="MFS"/>
    <property type="match status" value="1"/>
</dbReference>
<feature type="transmembrane region" description="Helical" evidence="5">
    <location>
        <begin position="276"/>
        <end position="296"/>
    </location>
</feature>
<feature type="transmembrane region" description="Helical" evidence="5">
    <location>
        <begin position="54"/>
        <end position="72"/>
    </location>
</feature>
<dbReference type="RefSeq" id="WP_004806569.1">
    <property type="nucleotide sequence ID" value="NZ_CP116394.1"/>
</dbReference>
<dbReference type="Proteomes" id="UP001211044">
    <property type="component" value="Chromosome"/>
</dbReference>
<dbReference type="PRINTS" id="PR01036">
    <property type="entry name" value="TCRTETB"/>
</dbReference>
<feature type="transmembrane region" description="Helical" evidence="5">
    <location>
        <begin position="21"/>
        <end position="42"/>
    </location>
</feature>
<feature type="transmembrane region" description="Helical" evidence="5">
    <location>
        <begin position="109"/>
        <end position="133"/>
    </location>
</feature>
<dbReference type="GO" id="GO:0005886">
    <property type="term" value="C:plasma membrane"/>
    <property type="evidence" value="ECO:0007669"/>
    <property type="project" value="UniProtKB-SubCell"/>
</dbReference>
<dbReference type="KEGG" id="wne:PIG85_01885"/>
<dbReference type="Gene3D" id="1.20.1250.20">
    <property type="entry name" value="MFS general substrate transporter like domains"/>
    <property type="match status" value="1"/>
</dbReference>
<evidence type="ECO:0000256" key="4">
    <source>
        <dbReference type="ARBA" id="ARBA00023136"/>
    </source>
</evidence>
<feature type="transmembrane region" description="Helical" evidence="5">
    <location>
        <begin position="204"/>
        <end position="224"/>
    </location>
</feature>
<evidence type="ECO:0000256" key="2">
    <source>
        <dbReference type="ARBA" id="ARBA00022692"/>
    </source>
</evidence>
<feature type="transmembrane region" description="Helical" evidence="5">
    <location>
        <begin position="174"/>
        <end position="192"/>
    </location>
</feature>
<comment type="subcellular location">
    <subcellularLocation>
        <location evidence="1">Cell membrane</location>
        <topology evidence="1">Multi-pass membrane protein</topology>
    </subcellularLocation>
</comment>
<organism evidence="7 8">
    <name type="scientific">Winkia neuii subsp. anitrata</name>
    <dbReference type="NCBI Taxonomy" id="29318"/>
    <lineage>
        <taxon>Bacteria</taxon>
        <taxon>Bacillati</taxon>
        <taxon>Actinomycetota</taxon>
        <taxon>Actinomycetes</taxon>
        <taxon>Actinomycetales</taxon>
        <taxon>Actinomycetaceae</taxon>
        <taxon>Winkia</taxon>
    </lineage>
</organism>
<proteinExistence type="predicted"/>
<evidence type="ECO:0000313" key="8">
    <source>
        <dbReference type="Proteomes" id="UP001211044"/>
    </source>
</evidence>
<sequence length="530" mass="56312">MGKIFSRWGAPKNETMEVIAGLLLVMFVAVMSLTIVGTALPVMLSSLHGSETQYAWVVTSMLLSSTAATPIAGRLGDLYDKKKLLIFFIAIFALGSLLAGASVTADMLILMRIVQGAGLGALMAMVQTVMAVITSPRERGKYNGYFGAVVTVANVSGPIVGGFVVDLLGWRWCLWISVPFAIAAMVVLAKKLRVPSSVIENPKIDYLGSTMGTAGVSLLLIYMSMGGDGIMAWTSMPMMVMAILGVIAVIAFVFVELRADQPIVPVRLLANQTVTLAVLASIGLGLVLNAPMVYFGQYFQIGRQMSPTASGMCMLPMMIASFVFSTFTGRMVSSVGRWKRFVVSGFVMMVAGLAILSFTGKSTPLVVLWVGMFLLGAGQGSSMQNLVLAVQNTVPLRDMGASTAMVTFFRNLGGAMGVQFASLIFNMSLAVQLRRNFAEAGVKMPPKVAQGHSASAAASSPQIAHLVADSFADAMGTIFIAGTVSTLICLILVAFMKSSSLRDTIDAPVSEQVAEVFREDGMESRSQKEE</sequence>
<accession>A0AB38XQH1</accession>
<feature type="transmembrane region" description="Helical" evidence="5">
    <location>
        <begin position="474"/>
        <end position="495"/>
    </location>
</feature>
<dbReference type="InterPro" id="IPR036259">
    <property type="entry name" value="MFS_trans_sf"/>
</dbReference>
<feature type="transmembrane region" description="Helical" evidence="5">
    <location>
        <begin position="341"/>
        <end position="360"/>
    </location>
</feature>
<protein>
    <submittedName>
        <fullName evidence="7">MFS transporter</fullName>
    </submittedName>
</protein>
<dbReference type="GO" id="GO:0022857">
    <property type="term" value="F:transmembrane transporter activity"/>
    <property type="evidence" value="ECO:0007669"/>
    <property type="project" value="InterPro"/>
</dbReference>
<name>A0AB38XQH1_9ACTO</name>